<dbReference type="InterPro" id="IPR050304">
    <property type="entry name" value="MT-severing_AAA_ATPase"/>
</dbReference>
<dbReference type="InterPro" id="IPR001041">
    <property type="entry name" value="2Fe-2S_ferredoxin-type"/>
</dbReference>
<protein>
    <recommendedName>
        <fullName evidence="9">Palmitoyltransferase</fullName>
        <ecNumber evidence="9">2.3.1.225</ecNumber>
    </recommendedName>
</protein>
<dbReference type="PANTHER" id="PTHR23074">
    <property type="entry name" value="AAA DOMAIN-CONTAINING"/>
    <property type="match status" value="1"/>
</dbReference>
<feature type="non-terminal residue" evidence="12">
    <location>
        <position position="577"/>
    </location>
</feature>
<evidence type="ECO:0000313" key="12">
    <source>
        <dbReference type="EMBL" id="CAK9075898.1"/>
    </source>
</evidence>
<keyword evidence="5" id="KW-0067">ATP-binding</keyword>
<proteinExistence type="inferred from homology"/>
<feature type="compositionally biased region" description="Polar residues" evidence="10">
    <location>
        <begin position="413"/>
        <end position="422"/>
    </location>
</feature>
<evidence type="ECO:0000256" key="6">
    <source>
        <dbReference type="ARBA" id="ARBA00022989"/>
    </source>
</evidence>
<evidence type="ECO:0000256" key="10">
    <source>
        <dbReference type="SAM" id="MobiDB-lite"/>
    </source>
</evidence>
<comment type="catalytic activity">
    <reaction evidence="9">
        <text>L-cysteinyl-[protein] + hexadecanoyl-CoA = S-hexadecanoyl-L-cysteinyl-[protein] + CoA</text>
        <dbReference type="Rhea" id="RHEA:36683"/>
        <dbReference type="Rhea" id="RHEA-COMP:10131"/>
        <dbReference type="Rhea" id="RHEA-COMP:11032"/>
        <dbReference type="ChEBI" id="CHEBI:29950"/>
        <dbReference type="ChEBI" id="CHEBI:57287"/>
        <dbReference type="ChEBI" id="CHEBI:57379"/>
        <dbReference type="ChEBI" id="CHEBI:74151"/>
        <dbReference type="EC" id="2.3.1.225"/>
    </reaction>
</comment>
<evidence type="ECO:0000256" key="2">
    <source>
        <dbReference type="ARBA" id="ARBA00022692"/>
    </source>
</evidence>
<dbReference type="SUPFAM" id="SSF54292">
    <property type="entry name" value="2Fe-2S ferredoxin-like"/>
    <property type="match status" value="1"/>
</dbReference>
<evidence type="ECO:0000313" key="13">
    <source>
        <dbReference type="Proteomes" id="UP001642484"/>
    </source>
</evidence>
<keyword evidence="4" id="KW-0547">Nucleotide-binding</keyword>
<dbReference type="InterPro" id="IPR027417">
    <property type="entry name" value="P-loop_NTPase"/>
</dbReference>
<dbReference type="CDD" id="cd00207">
    <property type="entry name" value="fer2"/>
    <property type="match status" value="1"/>
</dbReference>
<dbReference type="InterPro" id="IPR001594">
    <property type="entry name" value="Palmitoyltrfase_DHHC"/>
</dbReference>
<evidence type="ECO:0000256" key="3">
    <source>
        <dbReference type="ARBA" id="ARBA00022714"/>
    </source>
</evidence>
<feature type="transmembrane region" description="Helical" evidence="9">
    <location>
        <begin position="196"/>
        <end position="218"/>
    </location>
</feature>
<dbReference type="SUPFAM" id="SSF52540">
    <property type="entry name" value="P-loop containing nucleoside triphosphate hydrolases"/>
    <property type="match status" value="1"/>
</dbReference>
<feature type="domain" description="2Fe-2S ferredoxin-type" evidence="11">
    <location>
        <begin position="241"/>
        <end position="341"/>
    </location>
</feature>
<keyword evidence="7" id="KW-0411">Iron-sulfur</keyword>
<dbReference type="Proteomes" id="UP001642484">
    <property type="component" value="Unassembled WGS sequence"/>
</dbReference>
<name>A0ABP0PIP3_9DINO</name>
<dbReference type="EMBL" id="CAXAMN010023212">
    <property type="protein sequence ID" value="CAK9075898.1"/>
    <property type="molecule type" value="Genomic_DNA"/>
</dbReference>
<organism evidence="12 13">
    <name type="scientific">Durusdinium trenchii</name>
    <dbReference type="NCBI Taxonomy" id="1381693"/>
    <lineage>
        <taxon>Eukaryota</taxon>
        <taxon>Sar</taxon>
        <taxon>Alveolata</taxon>
        <taxon>Dinophyceae</taxon>
        <taxon>Suessiales</taxon>
        <taxon>Symbiodiniaceae</taxon>
        <taxon>Durusdinium</taxon>
    </lineage>
</organism>
<keyword evidence="8 9" id="KW-0472">Membrane</keyword>
<dbReference type="PROSITE" id="PS51085">
    <property type="entry name" value="2FE2S_FER_2"/>
    <property type="match status" value="1"/>
</dbReference>
<sequence length="577" mass="63308">MVKHGGRAFACVAKLPPMLAVACYGYEGFVFNRILLPWAGNGTQSLFAAGALTYNLLWLLSFISFLRGCLTDPGLLDSDWWRGRDDSSLRSSLRQDWALLPCRHCGPRPERSHHCKSCGGCILRMDHHCPWMDNCVGLKNHKFFLQCCFYGAGAAAVFLWHAAPVRGKIFGILLPPVRMPRLLDMEVEQQQLIHEAGLLSIACGLAASFCVALGGLFLSNFYDTLRNRTSIESRFAGRNPYDLGMLRDLRMSVKAPVGSTLVDVAKEHGVDIHAACGQKLQCATCHVILEQPFFERLQGPGVREEDLLDSTFTLTDTSRLGCQVRLTEELDGIQCTLPDSGAKGNVRMTLEMPRPKVQMQLPGAPAVAPSVKRGGTAQPTVEELLKRQEALSARLEAHLREIQAKAARKPEETNASDNSGQSAEEEKEDLSKLKAELQKTRVETEKLGRKARFEDVIGLAAAKEAIKEAILWPAMARRELFSGVRSGPKGLLLYGPPGCGKTMLARAAAVELEGDASFFHIRPGDVMSKFYGESQKRVQALEEVVQEAAPAVVFFDEVDSLLGSRDGGGVAEDMPRD</sequence>
<dbReference type="Pfam" id="PF01529">
    <property type="entry name" value="DHHC"/>
    <property type="match status" value="1"/>
</dbReference>
<keyword evidence="6 9" id="KW-1133">Transmembrane helix</keyword>
<dbReference type="PANTHER" id="PTHR23074:SF83">
    <property type="entry name" value="VACUOLAR PROTEIN SORTING-ASSOCIATED PROTEIN 4A"/>
    <property type="match status" value="1"/>
</dbReference>
<dbReference type="InterPro" id="IPR012675">
    <property type="entry name" value="Beta-grasp_dom_sf"/>
</dbReference>
<dbReference type="InterPro" id="IPR000641">
    <property type="entry name" value="CbxX/CfxQ"/>
</dbReference>
<keyword evidence="9" id="KW-0808">Transferase</keyword>
<keyword evidence="3" id="KW-0479">Metal-binding</keyword>
<keyword evidence="9" id="KW-0012">Acyltransferase</keyword>
<accession>A0ABP0PIP3</accession>
<feature type="transmembrane region" description="Helical" evidence="9">
    <location>
        <begin position="143"/>
        <end position="163"/>
    </location>
</feature>
<dbReference type="PRINTS" id="PR00819">
    <property type="entry name" value="CBXCFQXSUPER"/>
</dbReference>
<comment type="similarity">
    <text evidence="9">Belongs to the DHHC palmitoyltransferase family.</text>
</comment>
<gene>
    <name evidence="12" type="ORF">CCMP2556_LOCUS37402</name>
</gene>
<comment type="domain">
    <text evidence="9">The DHHC domain is required for palmitoyltransferase activity.</text>
</comment>
<dbReference type="InterPro" id="IPR003959">
    <property type="entry name" value="ATPase_AAA_core"/>
</dbReference>
<keyword evidence="2 9" id="KW-0812">Transmembrane</keyword>
<reference evidence="12 13" key="1">
    <citation type="submission" date="2024-02" db="EMBL/GenBank/DDBJ databases">
        <authorList>
            <person name="Chen Y."/>
            <person name="Shah S."/>
            <person name="Dougan E. K."/>
            <person name="Thang M."/>
            <person name="Chan C."/>
        </authorList>
    </citation>
    <scope>NUCLEOTIDE SEQUENCE [LARGE SCALE GENOMIC DNA]</scope>
</reference>
<evidence type="ECO:0000256" key="5">
    <source>
        <dbReference type="ARBA" id="ARBA00022840"/>
    </source>
</evidence>
<feature type="transmembrane region" description="Helical" evidence="9">
    <location>
        <begin position="46"/>
        <end position="66"/>
    </location>
</feature>
<evidence type="ECO:0000256" key="8">
    <source>
        <dbReference type="ARBA" id="ARBA00023136"/>
    </source>
</evidence>
<dbReference type="EC" id="2.3.1.225" evidence="9"/>
<evidence type="ECO:0000256" key="7">
    <source>
        <dbReference type="ARBA" id="ARBA00023014"/>
    </source>
</evidence>
<evidence type="ECO:0000256" key="9">
    <source>
        <dbReference type="RuleBase" id="RU079119"/>
    </source>
</evidence>
<keyword evidence="3" id="KW-0408">Iron</keyword>
<comment type="subcellular location">
    <subcellularLocation>
        <location evidence="1">Membrane</location>
        <topology evidence="1">Multi-pass membrane protein</topology>
    </subcellularLocation>
</comment>
<evidence type="ECO:0000256" key="1">
    <source>
        <dbReference type="ARBA" id="ARBA00004141"/>
    </source>
</evidence>
<dbReference type="Gene3D" id="3.40.50.300">
    <property type="entry name" value="P-loop containing nucleotide triphosphate hydrolases"/>
    <property type="match status" value="1"/>
</dbReference>
<comment type="caution">
    <text evidence="12">The sequence shown here is derived from an EMBL/GenBank/DDBJ whole genome shotgun (WGS) entry which is preliminary data.</text>
</comment>
<dbReference type="InterPro" id="IPR036010">
    <property type="entry name" value="2Fe-2S_ferredoxin-like_sf"/>
</dbReference>
<feature type="region of interest" description="Disordered" evidence="10">
    <location>
        <begin position="404"/>
        <end position="431"/>
    </location>
</feature>
<evidence type="ECO:0000256" key="4">
    <source>
        <dbReference type="ARBA" id="ARBA00022741"/>
    </source>
</evidence>
<dbReference type="Pfam" id="PF00004">
    <property type="entry name" value="AAA"/>
    <property type="match status" value="1"/>
</dbReference>
<dbReference type="Gene3D" id="3.10.20.30">
    <property type="match status" value="1"/>
</dbReference>
<keyword evidence="13" id="KW-1185">Reference proteome</keyword>
<keyword evidence="3" id="KW-0001">2Fe-2S</keyword>
<evidence type="ECO:0000259" key="11">
    <source>
        <dbReference type="PROSITE" id="PS51085"/>
    </source>
</evidence>
<dbReference type="PROSITE" id="PS50216">
    <property type="entry name" value="DHHC"/>
    <property type="match status" value="1"/>
</dbReference>